<dbReference type="InterPro" id="IPR000073">
    <property type="entry name" value="AB_hydrolase_1"/>
</dbReference>
<organism evidence="2 3">
    <name type="scientific">Roseobacter ponti</name>
    <dbReference type="NCBI Taxonomy" id="1891787"/>
    <lineage>
        <taxon>Bacteria</taxon>
        <taxon>Pseudomonadati</taxon>
        <taxon>Pseudomonadota</taxon>
        <taxon>Alphaproteobacteria</taxon>
        <taxon>Rhodobacterales</taxon>
        <taxon>Roseobacteraceae</taxon>
        <taxon>Roseobacter</taxon>
    </lineage>
</organism>
<gene>
    <name evidence="2" type="ORF">G3256_02885</name>
</gene>
<keyword evidence="2" id="KW-0378">Hydrolase</keyword>
<evidence type="ECO:0000313" key="3">
    <source>
        <dbReference type="Proteomes" id="UP000503308"/>
    </source>
</evidence>
<dbReference type="KEGG" id="rpon:G3256_02885"/>
<name>A0A858SMY6_9RHOB</name>
<dbReference type="GO" id="GO:0016787">
    <property type="term" value="F:hydrolase activity"/>
    <property type="evidence" value="ECO:0007669"/>
    <property type="project" value="UniProtKB-KW"/>
</dbReference>
<dbReference type="InterPro" id="IPR050266">
    <property type="entry name" value="AB_hydrolase_sf"/>
</dbReference>
<evidence type="ECO:0000313" key="2">
    <source>
        <dbReference type="EMBL" id="QJF50184.1"/>
    </source>
</evidence>
<dbReference type="EMBL" id="CP048788">
    <property type="protein sequence ID" value="QJF50184.1"/>
    <property type="molecule type" value="Genomic_DNA"/>
</dbReference>
<dbReference type="Gene3D" id="3.40.50.1820">
    <property type="entry name" value="alpha/beta hydrolase"/>
    <property type="match status" value="1"/>
</dbReference>
<dbReference type="InterPro" id="IPR029058">
    <property type="entry name" value="AB_hydrolase_fold"/>
</dbReference>
<evidence type="ECO:0000259" key="1">
    <source>
        <dbReference type="Pfam" id="PF12697"/>
    </source>
</evidence>
<feature type="domain" description="AB hydrolase-1" evidence="1">
    <location>
        <begin position="25"/>
        <end position="252"/>
    </location>
</feature>
<dbReference type="PANTHER" id="PTHR43798:SF29">
    <property type="entry name" value="AB HYDROLASE-1 DOMAIN-CONTAINING PROTEIN"/>
    <property type="match status" value="1"/>
</dbReference>
<dbReference type="Proteomes" id="UP000503308">
    <property type="component" value="Chromosome"/>
</dbReference>
<keyword evidence="3" id="KW-1185">Reference proteome</keyword>
<protein>
    <submittedName>
        <fullName evidence="2">Alpha/beta hydrolase</fullName>
    </submittedName>
</protein>
<dbReference type="PRINTS" id="PR00111">
    <property type="entry name" value="ABHYDROLASE"/>
</dbReference>
<accession>A0A858SMY6</accession>
<dbReference type="Pfam" id="PF12697">
    <property type="entry name" value="Abhydrolase_6"/>
    <property type="match status" value="1"/>
</dbReference>
<dbReference type="SUPFAM" id="SSF53474">
    <property type="entry name" value="alpha/beta-Hydrolases"/>
    <property type="match status" value="1"/>
</dbReference>
<dbReference type="AlphaFoldDB" id="A0A858SMY6"/>
<sequence length="262" mass="27248">MTSTTLRRSEIAGLATTRTGTGRPVLLLHGVGLRAEAWQKQFDALAGCGQVIAPDMPGHGLSPCPTGEMALADYTAAMRGVLEELPGRALVIGHSMGAMIALSLASAAPEKVCGVAALNAVFERSPAAAKAVQARAADLDGKTVPDPAATLQRWFGDDLSPERSACRTWLQEVDPAGYKQAYTAFARADAPTRASLTAIKCPARFITGSLEPNSTPEMSRAMADLTPGGRAIIIKGAAHMMPLTHPEAVNAALRALAQEAPA</sequence>
<reference evidence="2 3" key="1">
    <citation type="submission" date="2020-02" db="EMBL/GenBank/DDBJ databases">
        <title>Genome sequence of Roseobacter ponti.</title>
        <authorList>
            <person name="Hollensteiner J."/>
            <person name="Schneider D."/>
            <person name="Poehlein A."/>
            <person name="Daniel R."/>
        </authorList>
    </citation>
    <scope>NUCLEOTIDE SEQUENCE [LARGE SCALE GENOMIC DNA]</scope>
    <source>
        <strain evidence="2 3">DSM 106830</strain>
    </source>
</reference>
<dbReference type="PANTHER" id="PTHR43798">
    <property type="entry name" value="MONOACYLGLYCEROL LIPASE"/>
    <property type="match status" value="1"/>
</dbReference>
<dbReference type="RefSeq" id="WP_169639405.1">
    <property type="nucleotide sequence ID" value="NZ_CP048788.1"/>
</dbReference>
<proteinExistence type="predicted"/>